<dbReference type="InterPro" id="IPR019734">
    <property type="entry name" value="TPR_rpt"/>
</dbReference>
<dbReference type="PANTHER" id="PTHR43179:SF12">
    <property type="entry name" value="GALACTOFURANOSYLTRANSFERASE GLFT2"/>
    <property type="match status" value="1"/>
</dbReference>
<comment type="pathway">
    <text evidence="1">Cell wall biogenesis; cell wall polysaccharide biosynthesis.</text>
</comment>
<evidence type="ECO:0000256" key="4">
    <source>
        <dbReference type="ARBA" id="ARBA00022679"/>
    </source>
</evidence>
<proteinExistence type="inferred from homology"/>
<dbReference type="Pfam" id="PF13431">
    <property type="entry name" value="TPR_17"/>
    <property type="match status" value="1"/>
</dbReference>
<dbReference type="InterPro" id="IPR029044">
    <property type="entry name" value="Nucleotide-diphossugar_trans"/>
</dbReference>
<evidence type="ECO:0000259" key="5">
    <source>
        <dbReference type="Pfam" id="PF00535"/>
    </source>
</evidence>
<dbReference type="Proteomes" id="UP000272464">
    <property type="component" value="Unassembled WGS sequence"/>
</dbReference>
<organism evidence="6 7">
    <name type="scientific">Paenibacillus zeisoli</name>
    <dbReference type="NCBI Taxonomy" id="2496267"/>
    <lineage>
        <taxon>Bacteria</taxon>
        <taxon>Bacillati</taxon>
        <taxon>Bacillota</taxon>
        <taxon>Bacilli</taxon>
        <taxon>Bacillales</taxon>
        <taxon>Paenibacillaceae</taxon>
        <taxon>Paenibacillus</taxon>
    </lineage>
</organism>
<evidence type="ECO:0000256" key="2">
    <source>
        <dbReference type="ARBA" id="ARBA00006739"/>
    </source>
</evidence>
<dbReference type="SUPFAM" id="SSF53448">
    <property type="entry name" value="Nucleotide-diphospho-sugar transferases"/>
    <property type="match status" value="1"/>
</dbReference>
<dbReference type="Gene3D" id="3.90.550.10">
    <property type="entry name" value="Spore Coat Polysaccharide Biosynthesis Protein SpsA, Chain A"/>
    <property type="match status" value="1"/>
</dbReference>
<evidence type="ECO:0000313" key="7">
    <source>
        <dbReference type="Proteomes" id="UP000272464"/>
    </source>
</evidence>
<dbReference type="SUPFAM" id="SSF48452">
    <property type="entry name" value="TPR-like"/>
    <property type="match status" value="1"/>
</dbReference>
<dbReference type="PANTHER" id="PTHR43179">
    <property type="entry name" value="RHAMNOSYLTRANSFERASE WBBL"/>
    <property type="match status" value="1"/>
</dbReference>
<dbReference type="InterPro" id="IPR011990">
    <property type="entry name" value="TPR-like_helical_dom_sf"/>
</dbReference>
<gene>
    <name evidence="6" type="ORF">EJP77_06350</name>
</gene>
<dbReference type="AlphaFoldDB" id="A0A433XGN0"/>
<dbReference type="Pfam" id="PF00535">
    <property type="entry name" value="Glycos_transf_2"/>
    <property type="match status" value="1"/>
</dbReference>
<dbReference type="SMART" id="SM00028">
    <property type="entry name" value="TPR"/>
    <property type="match status" value="2"/>
</dbReference>
<dbReference type="OrthoDB" id="8936324at2"/>
<sequence length="546" mass="62503">MGFKQKMEYLISNGNYTEAKETISLYEELMESEPEFYSIKAVLAIIENDLEAAEAELLKGLEIDPKYSDILYNLAYVYKLRKQHLESIDYYTQAYLNTKSEEIKSLIVEGLDEVQEDILSFAIKPSAQPLVSIVVLAYNKLQYTKLCVNSILKYTRNIDYELILVNNGSTDETLNFFNSIPYAKVVDLKENAGIVNGFNAGIMAATGKYTAAVCNDLIFTPRWMDNLLTCIESDESIGFVSSGATNISNNQLISGPFNNLKEMLEFSEEYNRSNPRKWEERVRLIPCVLMVRTELLQRLEGFDPAFYYGEFADDDLSFRIRRCGYKLIYCKDTFTFHFGSVTSREAQVNNNSLGVSRQIFSNIYDLDAWEDASFDYQLMDALNHNVRLDQDAKILAINAKCGGNPLQLKNMLKELGQERITVTNYFIDLKYETDLHTVSDHVINGSNYGLANPETNEKFNYIILEDNEVVLVENSKLMDELIRVMDENCHIALKFVTDHGSDTEEKIGAIKSELELLGFNFLYEDRSFLNTLRENMVFLVGERQVS</sequence>
<protein>
    <submittedName>
        <fullName evidence="6">Glycosyltransferase</fullName>
    </submittedName>
</protein>
<dbReference type="EMBL" id="RZNX01000002">
    <property type="protein sequence ID" value="RUT33271.1"/>
    <property type="molecule type" value="Genomic_DNA"/>
</dbReference>
<dbReference type="GO" id="GO:0016757">
    <property type="term" value="F:glycosyltransferase activity"/>
    <property type="evidence" value="ECO:0007669"/>
    <property type="project" value="UniProtKB-KW"/>
</dbReference>
<reference evidence="6 7" key="1">
    <citation type="submission" date="2018-12" db="EMBL/GenBank/DDBJ databases">
        <authorList>
            <person name="Sun L."/>
            <person name="Chen Z."/>
        </authorList>
    </citation>
    <scope>NUCLEOTIDE SEQUENCE [LARGE SCALE GENOMIC DNA]</scope>
    <source>
        <strain evidence="6 7">3-5-3</strain>
    </source>
</reference>
<evidence type="ECO:0000256" key="3">
    <source>
        <dbReference type="ARBA" id="ARBA00022676"/>
    </source>
</evidence>
<dbReference type="Gene3D" id="1.25.40.10">
    <property type="entry name" value="Tetratricopeptide repeat domain"/>
    <property type="match status" value="1"/>
</dbReference>
<accession>A0A433XGN0</accession>
<keyword evidence="7" id="KW-1185">Reference proteome</keyword>
<dbReference type="RefSeq" id="WP_127198386.1">
    <property type="nucleotide sequence ID" value="NZ_RZNX01000002.1"/>
</dbReference>
<comment type="caution">
    <text evidence="6">The sequence shown here is derived from an EMBL/GenBank/DDBJ whole genome shotgun (WGS) entry which is preliminary data.</text>
</comment>
<keyword evidence="4 6" id="KW-0808">Transferase</keyword>
<feature type="domain" description="Glycosyltransferase 2-like" evidence="5">
    <location>
        <begin position="132"/>
        <end position="253"/>
    </location>
</feature>
<evidence type="ECO:0000313" key="6">
    <source>
        <dbReference type="EMBL" id="RUT33271.1"/>
    </source>
</evidence>
<name>A0A433XGN0_9BACL</name>
<keyword evidence="3" id="KW-0328">Glycosyltransferase</keyword>
<evidence type="ECO:0000256" key="1">
    <source>
        <dbReference type="ARBA" id="ARBA00004776"/>
    </source>
</evidence>
<comment type="similarity">
    <text evidence="2">Belongs to the glycosyltransferase 2 family.</text>
</comment>
<dbReference type="InterPro" id="IPR001173">
    <property type="entry name" value="Glyco_trans_2-like"/>
</dbReference>